<proteinExistence type="predicted"/>
<keyword evidence="2" id="KW-1185">Reference proteome</keyword>
<evidence type="ECO:0000313" key="1">
    <source>
        <dbReference type="EMBL" id="GMR58455.1"/>
    </source>
</evidence>
<accession>A0AAN5IBV8</accession>
<name>A0AAN5IBV8_9BILA</name>
<dbReference type="AlphaFoldDB" id="A0AAN5IBV8"/>
<dbReference type="EMBL" id="BTRK01000006">
    <property type="protein sequence ID" value="GMR58455.1"/>
    <property type="molecule type" value="Genomic_DNA"/>
</dbReference>
<reference evidence="2" key="1">
    <citation type="submission" date="2022-10" db="EMBL/GenBank/DDBJ databases">
        <title>Genome assembly of Pristionchus species.</title>
        <authorList>
            <person name="Yoshida K."/>
            <person name="Sommer R.J."/>
        </authorList>
    </citation>
    <scope>NUCLEOTIDE SEQUENCE [LARGE SCALE GENOMIC DNA]</scope>
    <source>
        <strain evidence="2">RS5460</strain>
    </source>
</reference>
<gene>
    <name evidence="1" type="ORF">PMAYCL1PPCAC_28650</name>
</gene>
<organism evidence="1 2">
    <name type="scientific">Pristionchus mayeri</name>
    <dbReference type="NCBI Taxonomy" id="1317129"/>
    <lineage>
        <taxon>Eukaryota</taxon>
        <taxon>Metazoa</taxon>
        <taxon>Ecdysozoa</taxon>
        <taxon>Nematoda</taxon>
        <taxon>Chromadorea</taxon>
        <taxon>Rhabditida</taxon>
        <taxon>Rhabditina</taxon>
        <taxon>Diplogasteromorpha</taxon>
        <taxon>Diplogasteroidea</taxon>
        <taxon>Neodiplogasteridae</taxon>
        <taxon>Pristionchus</taxon>
    </lineage>
</organism>
<feature type="non-terminal residue" evidence="1">
    <location>
        <position position="1"/>
    </location>
</feature>
<comment type="caution">
    <text evidence="1">The sequence shown here is derived from an EMBL/GenBank/DDBJ whole genome shotgun (WGS) entry which is preliminary data.</text>
</comment>
<evidence type="ECO:0000313" key="2">
    <source>
        <dbReference type="Proteomes" id="UP001328107"/>
    </source>
</evidence>
<protein>
    <submittedName>
        <fullName evidence="1">Uncharacterized protein</fullName>
    </submittedName>
</protein>
<feature type="non-terminal residue" evidence="1">
    <location>
        <position position="138"/>
    </location>
</feature>
<dbReference type="Proteomes" id="UP001328107">
    <property type="component" value="Unassembled WGS sequence"/>
</dbReference>
<sequence length="138" mass="15556">KIMIVGFAGKNQKYVSSSNSGESYIYESEWKIHGNLQLGDVYRATLTRGHDVDVPYKVVKLINKVDIWKGVQVDVEGTGVRVELNGKIVDRRESCYALETIPFGLVTYPTDLGIKSVPGDVRIGDHLRVRINRFKECK</sequence>